<proteinExistence type="predicted"/>
<dbReference type="SUPFAM" id="SSF46626">
    <property type="entry name" value="Cytochrome c"/>
    <property type="match status" value="1"/>
</dbReference>
<dbReference type="SUPFAM" id="SSF63825">
    <property type="entry name" value="YWTD domain"/>
    <property type="match status" value="1"/>
</dbReference>
<name>A0A382NRI0_9ZZZZ</name>
<dbReference type="AlphaFoldDB" id="A0A382NRI0"/>
<sequence>NQSQLSGCIAGKIDGDICTYDAVEHAFTNNNVLSLNYDADIVKNPDLPDRDLFIFDTQTDELVEIKEGLGTLLYDLTVDDNGRVFIAQADARNTANGRSGTLKHGLGEMQNRAFLNQITRVDCPDSGCTDAIFYDLEPLPPENPEVGLALATPYGIQISADNKTLVATAAGSDKLFTVDATSGDLLGQVTVGSVPRAVALQLGEQGVTAKAWVFNAVGNSVSVIDLSALDAPQLENTITLEDPTEAMLKQGRKAFNSASASSTGTFSCASCHPDGHTDQLLWVLKTPICDIDGCTQIPPRLTMPVRGLRDSEPYHWDGIPGDPFGGNNTANINGDVLPNCELGKQETCARFLVDAGLATTMCDQN</sequence>
<reference evidence="1" key="1">
    <citation type="submission" date="2018-05" db="EMBL/GenBank/DDBJ databases">
        <authorList>
            <person name="Lanie J.A."/>
            <person name="Ng W.-L."/>
            <person name="Kazmierczak K.M."/>
            <person name="Andrzejewski T.M."/>
            <person name="Davidsen T.M."/>
            <person name="Wayne K.J."/>
            <person name="Tettelin H."/>
            <person name="Glass J.I."/>
            <person name="Rusch D."/>
            <person name="Podicherti R."/>
            <person name="Tsui H.-C.T."/>
            <person name="Winkler M.E."/>
        </authorList>
    </citation>
    <scope>NUCLEOTIDE SEQUENCE</scope>
</reference>
<dbReference type="Gene3D" id="2.130.10.10">
    <property type="entry name" value="YVTN repeat-like/Quinoprotein amine dehydrogenase"/>
    <property type="match status" value="1"/>
</dbReference>
<feature type="non-terminal residue" evidence="1">
    <location>
        <position position="1"/>
    </location>
</feature>
<protein>
    <recommendedName>
        <fullName evidence="2">Cytochrome c domain-containing protein</fullName>
    </recommendedName>
</protein>
<accession>A0A382NRI0</accession>
<organism evidence="1">
    <name type="scientific">marine metagenome</name>
    <dbReference type="NCBI Taxonomy" id="408172"/>
    <lineage>
        <taxon>unclassified sequences</taxon>
        <taxon>metagenomes</taxon>
        <taxon>ecological metagenomes</taxon>
    </lineage>
</organism>
<feature type="non-terminal residue" evidence="1">
    <location>
        <position position="365"/>
    </location>
</feature>
<dbReference type="InterPro" id="IPR036909">
    <property type="entry name" value="Cyt_c-like_dom_sf"/>
</dbReference>
<gene>
    <name evidence="1" type="ORF">METZ01_LOCUS315176</name>
</gene>
<evidence type="ECO:0000313" key="1">
    <source>
        <dbReference type="EMBL" id="SVC62322.1"/>
    </source>
</evidence>
<dbReference type="EMBL" id="UINC01101482">
    <property type="protein sequence ID" value="SVC62322.1"/>
    <property type="molecule type" value="Genomic_DNA"/>
</dbReference>
<dbReference type="GO" id="GO:0020037">
    <property type="term" value="F:heme binding"/>
    <property type="evidence" value="ECO:0007669"/>
    <property type="project" value="InterPro"/>
</dbReference>
<dbReference type="InterPro" id="IPR015943">
    <property type="entry name" value="WD40/YVTN_repeat-like_dom_sf"/>
</dbReference>
<dbReference type="GO" id="GO:0009055">
    <property type="term" value="F:electron transfer activity"/>
    <property type="evidence" value="ECO:0007669"/>
    <property type="project" value="InterPro"/>
</dbReference>
<evidence type="ECO:0008006" key="2">
    <source>
        <dbReference type="Google" id="ProtNLM"/>
    </source>
</evidence>